<organism evidence="1 2">
    <name type="scientific">Puniceispirillum marinum (strain IMCC1322)</name>
    <dbReference type="NCBI Taxonomy" id="488538"/>
    <lineage>
        <taxon>Bacteria</taxon>
        <taxon>Pseudomonadati</taxon>
        <taxon>Pseudomonadota</taxon>
        <taxon>Alphaproteobacteria</taxon>
        <taxon>Candidatus Puniceispirillales</taxon>
        <taxon>Candidatus Puniceispirillaceae</taxon>
        <taxon>Candidatus Puniceispirillum</taxon>
    </lineage>
</organism>
<dbReference type="KEGG" id="apb:SAR116_2532"/>
<evidence type="ECO:0000313" key="2">
    <source>
        <dbReference type="Proteomes" id="UP000007460"/>
    </source>
</evidence>
<sequence length="82" mass="9499">MADVPVTRTYCKECRFWDVMHDRITTKAPEGRCRRHAPHPEAPLESSTVIFDRGTVWPATFDDDWCGEGQHFDNVDIFDDVT</sequence>
<accession>D5BR38</accession>
<dbReference type="OrthoDB" id="8448458at2"/>
<reference evidence="1 2" key="1">
    <citation type="journal article" date="2010" name="J. Bacteriol.">
        <title>Complete genome sequence of "Candidatus Puniceispirillum marinum" IMCC1322, a representative of the SAR116 clade in the Alphaproteobacteria.</title>
        <authorList>
            <person name="Oh H.M."/>
            <person name="Kwon K.K."/>
            <person name="Kang I."/>
            <person name="Kang S.G."/>
            <person name="Lee J.H."/>
            <person name="Kim S.J."/>
            <person name="Cho J.C."/>
        </authorList>
    </citation>
    <scope>NUCLEOTIDE SEQUENCE [LARGE SCALE GENOMIC DNA]</scope>
    <source>
        <strain evidence="1 2">IMCC1322</strain>
    </source>
</reference>
<dbReference type="RefSeq" id="WP_013047400.1">
    <property type="nucleotide sequence ID" value="NC_014010.1"/>
</dbReference>
<protein>
    <submittedName>
        <fullName evidence="1">Uncharacterized protein</fullName>
    </submittedName>
</protein>
<dbReference type="AlphaFoldDB" id="D5BR38"/>
<proteinExistence type="predicted"/>
<dbReference type="HOGENOM" id="CLU_2555796_0_0_5"/>
<evidence type="ECO:0000313" key="1">
    <source>
        <dbReference type="EMBL" id="ADE40774.1"/>
    </source>
</evidence>
<gene>
    <name evidence="1" type="ordered locus">SAR116_2532</name>
</gene>
<dbReference type="EMBL" id="CP001751">
    <property type="protein sequence ID" value="ADE40774.1"/>
    <property type="molecule type" value="Genomic_DNA"/>
</dbReference>
<dbReference type="STRING" id="488538.SAR116_2532"/>
<dbReference type="Proteomes" id="UP000007460">
    <property type="component" value="Chromosome"/>
</dbReference>
<keyword evidence="2" id="KW-1185">Reference proteome</keyword>
<name>D5BR38_PUNMI</name>